<proteinExistence type="predicted"/>
<evidence type="ECO:0000313" key="2">
    <source>
        <dbReference type="Proteomes" id="UP000306319"/>
    </source>
</evidence>
<comment type="caution">
    <text evidence="1">The sequence shown here is derived from an EMBL/GenBank/DDBJ whole genome shotgun (WGS) entry which is preliminary data.</text>
</comment>
<dbReference type="EMBL" id="SRYB01000009">
    <property type="protein sequence ID" value="TGY79048.1"/>
    <property type="molecule type" value="Genomic_DNA"/>
</dbReference>
<protein>
    <submittedName>
        <fullName evidence="1">Uncharacterized protein</fullName>
    </submittedName>
</protein>
<sequence>MRINFSSVLESVFAQYESTDELKSAANGLIKQVQAAYETRYTEIAAGASNVKAKTATPAPTKTETKSKKDKAPKAKPVEAPKAETKIAGETDTLIAITDTAAIKKLGLTFEKYNDRCWVLRGNTKPLRKVLKEQFKGVFNSYLSGGEGWVIKTANVDECAKALGLKLPKAA</sequence>
<reference evidence="1" key="1">
    <citation type="submission" date="2019-04" db="EMBL/GenBank/DDBJ databases">
        <title>Microbes associate with the intestines of laboratory mice.</title>
        <authorList>
            <person name="Navarre W."/>
            <person name="Wong E."/>
            <person name="Huang K."/>
            <person name="Tropini C."/>
            <person name="Ng K."/>
            <person name="Yu B."/>
        </authorList>
    </citation>
    <scope>NUCLEOTIDE SEQUENCE</scope>
    <source>
        <strain evidence="1">NM04_E33</strain>
    </source>
</reference>
<organism evidence="1 2">
    <name type="scientific">Lepagella muris</name>
    <dbReference type="NCBI Taxonomy" id="3032870"/>
    <lineage>
        <taxon>Bacteria</taxon>
        <taxon>Pseudomonadati</taxon>
        <taxon>Bacteroidota</taxon>
        <taxon>Bacteroidia</taxon>
        <taxon>Bacteroidales</taxon>
        <taxon>Muribaculaceae</taxon>
        <taxon>Lepagella</taxon>
    </lineage>
</organism>
<name>A0AC61REK2_9BACT</name>
<gene>
    <name evidence="1" type="ORF">E5331_08265</name>
</gene>
<keyword evidence="2" id="KW-1185">Reference proteome</keyword>
<evidence type="ECO:0000313" key="1">
    <source>
        <dbReference type="EMBL" id="TGY79048.1"/>
    </source>
</evidence>
<accession>A0AC61REK2</accession>
<dbReference type="Proteomes" id="UP000306319">
    <property type="component" value="Unassembled WGS sequence"/>
</dbReference>